<name>A0A409W2V4_9AGAR</name>
<comment type="caution">
    <text evidence="2">The sequence shown here is derived from an EMBL/GenBank/DDBJ whole genome shotgun (WGS) entry which is preliminary data.</text>
</comment>
<feature type="compositionally biased region" description="Acidic residues" evidence="1">
    <location>
        <begin position="278"/>
        <end position="289"/>
    </location>
</feature>
<gene>
    <name evidence="2" type="ORF">CVT24_012883</name>
</gene>
<evidence type="ECO:0000256" key="1">
    <source>
        <dbReference type="SAM" id="MobiDB-lite"/>
    </source>
</evidence>
<protein>
    <recommendedName>
        <fullName evidence="4">HNH nuclease domain-containing protein</fullName>
    </recommendedName>
</protein>
<feature type="region of interest" description="Disordered" evidence="1">
    <location>
        <begin position="229"/>
        <end position="320"/>
    </location>
</feature>
<evidence type="ECO:0008006" key="4">
    <source>
        <dbReference type="Google" id="ProtNLM"/>
    </source>
</evidence>
<feature type="compositionally biased region" description="Polar residues" evidence="1">
    <location>
        <begin position="300"/>
        <end position="314"/>
    </location>
</feature>
<dbReference type="EMBL" id="NHTK01005849">
    <property type="protein sequence ID" value="PPQ72837.1"/>
    <property type="molecule type" value="Genomic_DNA"/>
</dbReference>
<feature type="compositionally biased region" description="Basic residues" evidence="1">
    <location>
        <begin position="363"/>
        <end position="379"/>
    </location>
</feature>
<dbReference type="Proteomes" id="UP000284842">
    <property type="component" value="Unassembled WGS sequence"/>
</dbReference>
<sequence>MISAIPCIGKFASRRAQAVDPNKRRCLIQNSSKSGAIVTGHVFDGDLASAKPSLIDSLEWMWRMKRGTMNLDTRRNIFFVDATMYSLYRSKNWVLLPRKEDVLSFYDEWIMARQRETFADLEADTYIYTFLPLQNMDDIYITRQENDGSVAIHEFPFEDFPVIKSHIHPRFAILHLGETISRDLTPDARAQLFDQYPYLRDVQHLFRVWTMSIPVGAMNEPTYVLQQRYHESEGSCSPSPSEMDDNESSTPLRRTIPMPKRNRYRPSSSPSQSTSSENSEEEEEEEEAAVENVALRHHGTSSSVGCARGSQLSNRGRPLTSIELSRQEGLADLEPMRWTTDRIAGWAKRCRSPSPPPSPTKPPLRRSTRIRKKPRRFLN</sequence>
<keyword evidence="3" id="KW-1185">Reference proteome</keyword>
<organism evidence="2 3">
    <name type="scientific">Panaeolus cyanescens</name>
    <dbReference type="NCBI Taxonomy" id="181874"/>
    <lineage>
        <taxon>Eukaryota</taxon>
        <taxon>Fungi</taxon>
        <taxon>Dikarya</taxon>
        <taxon>Basidiomycota</taxon>
        <taxon>Agaricomycotina</taxon>
        <taxon>Agaricomycetes</taxon>
        <taxon>Agaricomycetidae</taxon>
        <taxon>Agaricales</taxon>
        <taxon>Agaricineae</taxon>
        <taxon>Galeropsidaceae</taxon>
        <taxon>Panaeolus</taxon>
    </lineage>
</organism>
<dbReference type="OrthoDB" id="3133596at2759"/>
<dbReference type="STRING" id="181874.A0A409W2V4"/>
<accession>A0A409W2V4</accession>
<dbReference type="InParanoid" id="A0A409W2V4"/>
<feature type="compositionally biased region" description="Low complexity" evidence="1">
    <location>
        <begin position="267"/>
        <end position="277"/>
    </location>
</feature>
<feature type="compositionally biased region" description="Pro residues" evidence="1">
    <location>
        <begin position="353"/>
        <end position="362"/>
    </location>
</feature>
<evidence type="ECO:0000313" key="3">
    <source>
        <dbReference type="Proteomes" id="UP000284842"/>
    </source>
</evidence>
<reference evidence="2 3" key="1">
    <citation type="journal article" date="2018" name="Evol. Lett.">
        <title>Horizontal gene cluster transfer increased hallucinogenic mushroom diversity.</title>
        <authorList>
            <person name="Reynolds H.T."/>
            <person name="Vijayakumar V."/>
            <person name="Gluck-Thaler E."/>
            <person name="Korotkin H.B."/>
            <person name="Matheny P.B."/>
            <person name="Slot J.C."/>
        </authorList>
    </citation>
    <scope>NUCLEOTIDE SEQUENCE [LARGE SCALE GENOMIC DNA]</scope>
    <source>
        <strain evidence="2 3">2629</strain>
    </source>
</reference>
<proteinExistence type="predicted"/>
<feature type="region of interest" description="Disordered" evidence="1">
    <location>
        <begin position="346"/>
        <end position="379"/>
    </location>
</feature>
<evidence type="ECO:0000313" key="2">
    <source>
        <dbReference type="EMBL" id="PPQ72837.1"/>
    </source>
</evidence>
<dbReference type="AlphaFoldDB" id="A0A409W2V4"/>